<evidence type="ECO:0000313" key="3">
    <source>
        <dbReference type="Proteomes" id="UP000006281"/>
    </source>
</evidence>
<accession>K0K7V4</accession>
<proteinExistence type="predicted"/>
<feature type="region of interest" description="Disordered" evidence="1">
    <location>
        <begin position="55"/>
        <end position="90"/>
    </location>
</feature>
<organism evidence="2 3">
    <name type="scientific">Saccharothrix espanaensis (strain ATCC 51144 / DSM 44229 / JCM 9112 / NBRC 15066 / NRRL 15764)</name>
    <dbReference type="NCBI Taxonomy" id="1179773"/>
    <lineage>
        <taxon>Bacteria</taxon>
        <taxon>Bacillati</taxon>
        <taxon>Actinomycetota</taxon>
        <taxon>Actinomycetes</taxon>
        <taxon>Pseudonocardiales</taxon>
        <taxon>Pseudonocardiaceae</taxon>
        <taxon>Saccharothrix</taxon>
    </lineage>
</organism>
<keyword evidence="3" id="KW-1185">Reference proteome</keyword>
<feature type="compositionally biased region" description="Basic and acidic residues" evidence="1">
    <location>
        <begin position="55"/>
        <end position="68"/>
    </location>
</feature>
<evidence type="ECO:0000256" key="1">
    <source>
        <dbReference type="SAM" id="MobiDB-lite"/>
    </source>
</evidence>
<sequence>MLTKYVTHQIHTTALDKAVTAEASTVVPGALNSSARSTGSVTSFRIRQVCTCREAAERDRPPPLERWGESAPVQAVSPLPTRRADGPRWAAPGVGDGAIVWV</sequence>
<dbReference type="HOGENOM" id="CLU_2275427_0_0_11"/>
<dbReference type="STRING" id="1179773.BN6_56950"/>
<evidence type="ECO:0000313" key="2">
    <source>
        <dbReference type="EMBL" id="CCH32954.1"/>
    </source>
</evidence>
<gene>
    <name evidence="2" type="ordered locus">BN6_56950</name>
</gene>
<name>K0K7V4_SACES</name>
<dbReference type="AlphaFoldDB" id="K0K7V4"/>
<reference evidence="2 3" key="1">
    <citation type="journal article" date="2012" name="BMC Genomics">
        <title>Complete genome sequence of Saccharothrix espanaensis DSM 44229T and comparison to the other completely sequenced Pseudonocardiaceae.</title>
        <authorList>
            <person name="Strobel T."/>
            <person name="Al-Dilaimi A."/>
            <person name="Blom J."/>
            <person name="Gessner A."/>
            <person name="Kalinowski J."/>
            <person name="Luzhetska M."/>
            <person name="Puhler A."/>
            <person name="Szczepanowski R."/>
            <person name="Bechthold A."/>
            <person name="Ruckert C."/>
        </authorList>
    </citation>
    <scope>NUCLEOTIDE SEQUENCE [LARGE SCALE GENOMIC DNA]</scope>
    <source>
        <strain evidence="3">ATCC 51144 / DSM 44229 / JCM 9112 / NBRC 15066 / NRRL 15764</strain>
    </source>
</reference>
<dbReference type="Proteomes" id="UP000006281">
    <property type="component" value="Chromosome"/>
</dbReference>
<protein>
    <submittedName>
        <fullName evidence="2">Uncharacterized protein</fullName>
    </submittedName>
</protein>
<dbReference type="KEGG" id="sesp:BN6_56950"/>
<dbReference type="EMBL" id="HE804045">
    <property type="protein sequence ID" value="CCH32954.1"/>
    <property type="molecule type" value="Genomic_DNA"/>
</dbReference>